<dbReference type="CTD" id="23095"/>
<protein>
    <submittedName>
        <fullName evidence="14">Kinesin-like protein KIF1B isoform X17</fullName>
    </submittedName>
</protein>
<dbReference type="Gene3D" id="6.10.250.2520">
    <property type="match status" value="1"/>
</dbReference>
<evidence type="ECO:0000256" key="1">
    <source>
        <dbReference type="ARBA" id="ARBA00004245"/>
    </source>
</evidence>
<organism evidence="13 14">
    <name type="scientific">Pantherophis guttatus</name>
    <name type="common">Corn snake</name>
    <name type="synonym">Elaphe guttata</name>
    <dbReference type="NCBI Taxonomy" id="94885"/>
    <lineage>
        <taxon>Eukaryota</taxon>
        <taxon>Metazoa</taxon>
        <taxon>Chordata</taxon>
        <taxon>Craniata</taxon>
        <taxon>Vertebrata</taxon>
        <taxon>Euteleostomi</taxon>
        <taxon>Lepidosauria</taxon>
        <taxon>Squamata</taxon>
        <taxon>Bifurcata</taxon>
        <taxon>Unidentata</taxon>
        <taxon>Episquamata</taxon>
        <taxon>Toxicofera</taxon>
        <taxon>Serpentes</taxon>
        <taxon>Colubroidea</taxon>
        <taxon>Colubridae</taxon>
        <taxon>Colubrinae</taxon>
        <taxon>Pantherophis</taxon>
    </lineage>
</organism>
<dbReference type="InterPro" id="IPR019821">
    <property type="entry name" value="Kinesin_motor_CS"/>
</dbReference>
<dbReference type="PANTHER" id="PTHR47117">
    <property type="entry name" value="STAR-RELATED LIPID TRANSFER PROTEIN 9"/>
    <property type="match status" value="1"/>
</dbReference>
<feature type="compositionally biased region" description="Polar residues" evidence="11">
    <location>
        <begin position="963"/>
        <end position="973"/>
    </location>
</feature>
<dbReference type="InterPro" id="IPR008984">
    <property type="entry name" value="SMAD_FHA_dom_sf"/>
</dbReference>
<feature type="region of interest" description="Disordered" evidence="11">
    <location>
        <begin position="946"/>
        <end position="973"/>
    </location>
</feature>
<evidence type="ECO:0000313" key="14">
    <source>
        <dbReference type="RefSeq" id="XP_034294747.1"/>
    </source>
</evidence>
<accession>A0A6P9DGG5</accession>
<feature type="compositionally biased region" description="Polar residues" evidence="11">
    <location>
        <begin position="1073"/>
        <end position="1093"/>
    </location>
</feature>
<dbReference type="PRINTS" id="PR00380">
    <property type="entry name" value="KINESINHEAVY"/>
</dbReference>
<dbReference type="Pfam" id="PF00498">
    <property type="entry name" value="FHA"/>
    <property type="match status" value="1"/>
</dbReference>
<dbReference type="Gene3D" id="2.60.200.20">
    <property type="match status" value="1"/>
</dbReference>
<dbReference type="GeneID" id="117678114"/>
<keyword evidence="7 9" id="KW-0505">Motor protein</keyword>
<dbReference type="Pfam" id="PF16183">
    <property type="entry name" value="Kinesin_assoc"/>
    <property type="match status" value="1"/>
</dbReference>
<dbReference type="GO" id="GO:0003777">
    <property type="term" value="F:microtubule motor activity"/>
    <property type="evidence" value="ECO:0007669"/>
    <property type="project" value="InterPro"/>
</dbReference>
<name>A0A6P9DGG5_PANGU</name>
<keyword evidence="5 9" id="KW-0067">ATP-binding</keyword>
<feature type="region of interest" description="Disordered" evidence="11">
    <location>
        <begin position="992"/>
        <end position="1152"/>
    </location>
</feature>
<evidence type="ECO:0000256" key="6">
    <source>
        <dbReference type="ARBA" id="ARBA00023054"/>
    </source>
</evidence>
<feature type="coiled-coil region" evidence="10">
    <location>
        <begin position="816"/>
        <end position="850"/>
    </location>
</feature>
<dbReference type="InterPro" id="IPR032405">
    <property type="entry name" value="Kinesin_assoc"/>
</dbReference>
<keyword evidence="13" id="KW-1185">Reference proteome</keyword>
<feature type="binding site" evidence="9">
    <location>
        <begin position="97"/>
        <end position="104"/>
    </location>
    <ligand>
        <name>ATP</name>
        <dbReference type="ChEBI" id="CHEBI:30616"/>
    </ligand>
</feature>
<dbReference type="InterPro" id="IPR036961">
    <property type="entry name" value="Kinesin_motor_dom_sf"/>
</dbReference>
<keyword evidence="4 9" id="KW-0547">Nucleotide-binding</keyword>
<evidence type="ECO:0000259" key="12">
    <source>
        <dbReference type="PROSITE" id="PS50067"/>
    </source>
</evidence>
<dbReference type="OrthoDB" id="3176171at2759"/>
<dbReference type="FunFam" id="2.60.200.20:FF:000001">
    <property type="entry name" value="Kinesin family member 1B"/>
    <property type="match status" value="1"/>
</dbReference>
<evidence type="ECO:0000256" key="3">
    <source>
        <dbReference type="ARBA" id="ARBA00022701"/>
    </source>
</evidence>
<dbReference type="GO" id="GO:0007018">
    <property type="term" value="P:microtubule-based movement"/>
    <property type="evidence" value="ECO:0007669"/>
    <property type="project" value="InterPro"/>
</dbReference>
<dbReference type="Pfam" id="PF00225">
    <property type="entry name" value="Kinesin"/>
    <property type="match status" value="1"/>
</dbReference>
<reference evidence="14" key="1">
    <citation type="submission" date="2025-08" db="UniProtKB">
        <authorList>
            <consortium name="RefSeq"/>
        </authorList>
    </citation>
    <scope>IDENTIFICATION</scope>
    <source>
        <tissue evidence="14">Blood</tissue>
    </source>
</reference>
<dbReference type="GO" id="GO:0005524">
    <property type="term" value="F:ATP binding"/>
    <property type="evidence" value="ECO:0007669"/>
    <property type="project" value="UniProtKB-UniRule"/>
</dbReference>
<feature type="domain" description="Kinesin motor" evidence="12">
    <location>
        <begin position="5"/>
        <end position="348"/>
    </location>
</feature>
<feature type="compositionally biased region" description="Basic and acidic residues" evidence="11">
    <location>
        <begin position="1111"/>
        <end position="1121"/>
    </location>
</feature>
<dbReference type="CDD" id="cd01365">
    <property type="entry name" value="KISc_KIF1A_KIF1B"/>
    <property type="match status" value="1"/>
</dbReference>
<feature type="region of interest" description="Disordered" evidence="11">
    <location>
        <begin position="861"/>
        <end position="910"/>
    </location>
</feature>
<dbReference type="AlphaFoldDB" id="A0A6P9DGG5"/>
<evidence type="ECO:0000256" key="8">
    <source>
        <dbReference type="ARBA" id="ARBA00023212"/>
    </source>
</evidence>
<keyword evidence="6 10" id="KW-0175">Coiled coil</keyword>
<feature type="coiled-coil region" evidence="10">
    <location>
        <begin position="629"/>
        <end position="656"/>
    </location>
</feature>
<keyword evidence="8" id="KW-0206">Cytoskeleton</keyword>
<sequence length="1152" mass="130445">MSGASVKVAVRVRPFNSRETSKDSKCIIQMQGNSTSILNPKNPKEAPKSFSFDYSYWSHTSSEDPCFASQNRVYNDIGKEMLLHAFEGYNVCIFAYGQTGAGKSYTMMGKQEENQAGIIPQLCEELFEKINDNSNEEMSYSVEVSYMEIYCERVRDLLNPKNKGNLRVREHPLLGPYVEDLSKLAVTSYTDIADLMDAGNKARTVAATNMNETSSRSHAVFTIVFTQKKHDTETNLSTEKVSKISLVDLAGSERADSTGAKGTRLKEGANINKSLTTLGKVISALAEVSKKKKKTDFIPYRDSVLTWLLRENLGGNSRTAMVAALSPADINYDETLSTLRYADRAKQIKCNAVINEDPNAKLVRELKEEVTRLKDLLRAQGLGDIIDTSMGSLTASPSSCSLSSQVGLTAVSSIQERIMSTPGGEEAIERLKESEKIIAELNETWEEKLRKTEAIRMEREALLAEMGVAIREDGGTLGVFSPKKTPHLVNLNEDPLMSECLLYYIKDGITRVGQADAERRQDIVLSGAHIKEEHCIFRSERNPNGSVIVILEPCECSETYVNGKRVIQPVQLRSGNRIIMGKNHVFRFNHPEQARAEREKTPSAETPSEPVDWTFAQRELLEKQGIDMKQEMEKRLQEMEILYKKEKEEADLLLEQQRLDADSDSGDDSDKRSCEESWRLITSLREKLPPSKLQTIVKKCGLPSSGKKREPIKMYQIPQRRRLSKDSRWVTVSDLKIQAVKEICYEVALNDFRHTRQEIEALAIVKMKELCTLYGKKDPNERDSWRAVARDVWDTVGVGDEKMEDLLLSGKGIADVDDLKVHIDKLEDILQEVKKQNNMKDEEIKVLRNKMLKMEKVLLMSSQEPKGPPATAATKPKDPPGQVSAEGNVNKDGKSGSEKDGRVSQLMEEDPAFRRGRLRWMKQEQTRFKNLQQQEITKQLRRQNTPHRFIPPENRKPRFPFKSNPTHRNSWSPGTHIIITENEVIEVRIPKEEEKKTEEIQTLPAKAPVVPKDPPPLWNKPGPQKSPDQIQIKRQPLNPQPQPCSLQPNPSTPVRWRSHSLNGQQRGFRRQLSDSSESSPAPGASQPQDLQSFHQKRHLHQHWQSYSPHHGSLESRARPVDRPSPCNQFVTPPRMRRQFSAPNLKASRETTV</sequence>
<dbReference type="Proteomes" id="UP001652622">
    <property type="component" value="Unplaced"/>
</dbReference>
<dbReference type="GO" id="GO:0008017">
    <property type="term" value="F:microtubule binding"/>
    <property type="evidence" value="ECO:0007669"/>
    <property type="project" value="InterPro"/>
</dbReference>
<dbReference type="RefSeq" id="XP_034294747.1">
    <property type="nucleotide sequence ID" value="XM_034438856.2"/>
</dbReference>
<dbReference type="SMART" id="SM00129">
    <property type="entry name" value="KISc"/>
    <property type="match status" value="1"/>
</dbReference>
<dbReference type="InterPro" id="IPR000253">
    <property type="entry name" value="FHA_dom"/>
</dbReference>
<evidence type="ECO:0000256" key="9">
    <source>
        <dbReference type="PROSITE-ProRule" id="PRU00283"/>
    </source>
</evidence>
<dbReference type="SUPFAM" id="SSF52540">
    <property type="entry name" value="P-loop containing nucleoside triphosphate hydrolases"/>
    <property type="match status" value="1"/>
</dbReference>
<evidence type="ECO:0000256" key="7">
    <source>
        <dbReference type="ARBA" id="ARBA00023175"/>
    </source>
</evidence>
<dbReference type="SUPFAM" id="SSF49879">
    <property type="entry name" value="SMAD/FHA domain"/>
    <property type="match status" value="1"/>
</dbReference>
<dbReference type="PROSITE" id="PS50067">
    <property type="entry name" value="KINESIN_MOTOR_2"/>
    <property type="match status" value="1"/>
</dbReference>
<dbReference type="FunFam" id="3.40.850.10:FF:000004">
    <property type="entry name" value="Kinesin-like protein isoform 2"/>
    <property type="match status" value="1"/>
</dbReference>
<dbReference type="SMART" id="SM00240">
    <property type="entry name" value="FHA"/>
    <property type="match status" value="1"/>
</dbReference>
<keyword evidence="2" id="KW-0963">Cytoplasm</keyword>
<dbReference type="CDD" id="cd22727">
    <property type="entry name" value="FHA_KIF1B"/>
    <property type="match status" value="1"/>
</dbReference>
<keyword evidence="3" id="KW-0493">Microtubule</keyword>
<evidence type="ECO:0000256" key="2">
    <source>
        <dbReference type="ARBA" id="ARBA00022490"/>
    </source>
</evidence>
<evidence type="ECO:0000256" key="11">
    <source>
        <dbReference type="SAM" id="MobiDB-lite"/>
    </source>
</evidence>
<comment type="subcellular location">
    <subcellularLocation>
        <location evidence="1">Cytoplasm</location>
        <location evidence="1">Cytoskeleton</location>
    </subcellularLocation>
</comment>
<evidence type="ECO:0000313" key="13">
    <source>
        <dbReference type="Proteomes" id="UP001652622"/>
    </source>
</evidence>
<evidence type="ECO:0000256" key="4">
    <source>
        <dbReference type="ARBA" id="ARBA00022741"/>
    </source>
</evidence>
<proteinExistence type="inferred from homology"/>
<evidence type="ECO:0000256" key="5">
    <source>
        <dbReference type="ARBA" id="ARBA00022840"/>
    </source>
</evidence>
<dbReference type="InterPro" id="IPR001752">
    <property type="entry name" value="Kinesin_motor_dom"/>
</dbReference>
<dbReference type="PROSITE" id="PS00411">
    <property type="entry name" value="KINESIN_MOTOR_1"/>
    <property type="match status" value="1"/>
</dbReference>
<feature type="compositionally biased region" description="Basic and acidic residues" evidence="11">
    <location>
        <begin position="889"/>
        <end position="902"/>
    </location>
</feature>
<evidence type="ECO:0000256" key="10">
    <source>
        <dbReference type="SAM" id="Coils"/>
    </source>
</evidence>
<dbReference type="GO" id="GO:0005874">
    <property type="term" value="C:microtubule"/>
    <property type="evidence" value="ECO:0007669"/>
    <property type="project" value="UniProtKB-KW"/>
</dbReference>
<dbReference type="PANTHER" id="PTHR47117:SF4">
    <property type="entry name" value="KINESIN-LIKE PROTEIN KIF1B ISOFORM X1"/>
    <property type="match status" value="1"/>
</dbReference>
<gene>
    <name evidence="14" type="primary">KIF1B</name>
</gene>
<comment type="similarity">
    <text evidence="9">Belongs to the TRAFAC class myosin-kinesin ATPase superfamily. Kinesin family.</text>
</comment>
<dbReference type="Gene3D" id="3.40.850.10">
    <property type="entry name" value="Kinesin motor domain"/>
    <property type="match status" value="1"/>
</dbReference>
<dbReference type="InterPro" id="IPR027417">
    <property type="entry name" value="P-loop_NTPase"/>
</dbReference>